<dbReference type="AlphaFoldDB" id="A0A4P7NH17"/>
<evidence type="ECO:0000313" key="2">
    <source>
        <dbReference type="Proteomes" id="UP000294847"/>
    </source>
</evidence>
<name>A0A4P7NH17_PYROR</name>
<sequence>MTPTRRGVWPGFSSAKKVDFRIVQSEFMFYCFGAQKHPVKKSPAAAGGRCRWGRARQASHGLHGLHGYLEHVNHLGT</sequence>
<dbReference type="EMBL" id="CP034207">
    <property type="protein sequence ID" value="QBZ61180.1"/>
    <property type="molecule type" value="Genomic_DNA"/>
</dbReference>
<evidence type="ECO:0000313" key="1">
    <source>
        <dbReference type="EMBL" id="QBZ61180.1"/>
    </source>
</evidence>
<protein>
    <submittedName>
        <fullName evidence="1">Uncharacterized protein</fullName>
    </submittedName>
</protein>
<dbReference type="Proteomes" id="UP000294847">
    <property type="component" value="Chromosome 4"/>
</dbReference>
<gene>
    <name evidence="1" type="ORF">PoMZ_08127</name>
</gene>
<proteinExistence type="predicted"/>
<organism evidence="1 2">
    <name type="scientific">Pyricularia oryzae</name>
    <name type="common">Rice blast fungus</name>
    <name type="synonym">Magnaporthe oryzae</name>
    <dbReference type="NCBI Taxonomy" id="318829"/>
    <lineage>
        <taxon>Eukaryota</taxon>
        <taxon>Fungi</taxon>
        <taxon>Dikarya</taxon>
        <taxon>Ascomycota</taxon>
        <taxon>Pezizomycotina</taxon>
        <taxon>Sordariomycetes</taxon>
        <taxon>Sordariomycetidae</taxon>
        <taxon>Magnaporthales</taxon>
        <taxon>Pyriculariaceae</taxon>
        <taxon>Pyricularia</taxon>
    </lineage>
</organism>
<accession>A0A4P7NH17</accession>
<reference evidence="1 2" key="1">
    <citation type="journal article" date="2019" name="Mol. Biol. Evol.">
        <title>Blast fungal genomes show frequent chromosomal changes, gene gains and losses, and effector gene turnover.</title>
        <authorList>
            <person name="Gomez Luciano L.B."/>
            <person name="Jason Tsai I."/>
            <person name="Chuma I."/>
            <person name="Tosa Y."/>
            <person name="Chen Y.H."/>
            <person name="Li J.Y."/>
            <person name="Li M.Y."/>
            <person name="Jade Lu M.Y."/>
            <person name="Nakayashiki H."/>
            <person name="Li W.H."/>
        </authorList>
    </citation>
    <scope>NUCLEOTIDE SEQUENCE [LARGE SCALE GENOMIC DNA]</scope>
    <source>
        <strain evidence="1">MZ5-1-6</strain>
    </source>
</reference>